<dbReference type="PROSITE" id="PS00674">
    <property type="entry name" value="AAA"/>
    <property type="match status" value="1"/>
</dbReference>
<dbReference type="Gene3D" id="1.10.8.60">
    <property type="match status" value="1"/>
</dbReference>
<dbReference type="Pfam" id="PF09336">
    <property type="entry name" value="Vps4_C"/>
    <property type="match status" value="1"/>
</dbReference>
<sequence length="416" mass="46180">MDPNDPLEFKPMANDNAIFNAAIKLANEAIQLDQGKQYDAAADKYLQASETLNDFAKFCKNSKLKALAQEKALQYFKRADQLTNRKKKEKVPTGRSPKKDSHHSKKDDSEDSEEESEMSDDEKELRKTIEGTIVTERPTVTWGDVAGMEDPKQAIREAVVLPMAHPELFRGARKPWRGILLFGPPGCGKTLLAKAAANECGVQFFAADSASLVSKWLGESEKLLKTLFKVARLDAPSLIFMDEIDSIAGKRGTGNEGGGERRLKTQILQEMQGVKSTGDKIVTLMAATNLPWSIDSAVLRRFEKKIYVGPPTQEGRAKIFQLCTKEIEMDETVDFDALGELTDTYSGSDIATICREVVMLPVRELDVAGQLGEGDDSLKVRPISQQDFLNVIQKIKPVVSEEELQKFAEWTEEFGG</sequence>
<proteinExistence type="inferred from homology"/>
<evidence type="ECO:0000256" key="2">
    <source>
        <dbReference type="ARBA" id="ARBA00022741"/>
    </source>
</evidence>
<evidence type="ECO:0000256" key="3">
    <source>
        <dbReference type="ARBA" id="ARBA00022840"/>
    </source>
</evidence>
<dbReference type="InterPro" id="IPR003960">
    <property type="entry name" value="ATPase_AAA_CS"/>
</dbReference>
<evidence type="ECO:0000313" key="8">
    <source>
        <dbReference type="EMBL" id="UYP45181.1"/>
    </source>
</evidence>
<keyword evidence="9" id="KW-1185">Reference proteome</keyword>
<evidence type="ECO:0000256" key="1">
    <source>
        <dbReference type="ARBA" id="ARBA00004370"/>
    </source>
</evidence>
<keyword evidence="3 5" id="KW-0067">ATP-binding</keyword>
<reference evidence="8" key="1">
    <citation type="submission" date="2022-09" db="EMBL/GenBank/DDBJ databases">
        <title>Actin cytoskeleton and complex cell architecture in an #Asgard archaeon.</title>
        <authorList>
            <person name="Ponce Toledo R.I."/>
            <person name="Schleper C."/>
            <person name="Rodrigues Oliveira T."/>
            <person name="Wollweber F."/>
            <person name="Xu J."/>
            <person name="Rittmann S."/>
            <person name="Klingl A."/>
            <person name="Pilhofer M."/>
        </authorList>
    </citation>
    <scope>NUCLEOTIDE SEQUENCE</scope>
    <source>
        <strain evidence="8">B-35</strain>
    </source>
</reference>
<evidence type="ECO:0000256" key="6">
    <source>
        <dbReference type="SAM" id="MobiDB-lite"/>
    </source>
</evidence>
<dbReference type="InterPro" id="IPR050304">
    <property type="entry name" value="MT-severing_AAA_ATPase"/>
</dbReference>
<dbReference type="SUPFAM" id="SSF116846">
    <property type="entry name" value="MIT domain"/>
    <property type="match status" value="1"/>
</dbReference>
<dbReference type="GO" id="GO:0051301">
    <property type="term" value="P:cell division"/>
    <property type="evidence" value="ECO:0007669"/>
    <property type="project" value="UniProtKB-KW"/>
</dbReference>
<dbReference type="SMART" id="SM00382">
    <property type="entry name" value="AAA"/>
    <property type="match status" value="1"/>
</dbReference>
<protein>
    <submittedName>
        <fullName evidence="8">Cell division protein C</fullName>
    </submittedName>
</protein>
<name>A0ABY6HRJ4_9ARCH</name>
<dbReference type="SUPFAM" id="SSF52540">
    <property type="entry name" value="P-loop containing nucleoside triphosphate hydrolases"/>
    <property type="match status" value="1"/>
</dbReference>
<feature type="domain" description="AAA+ ATPase" evidence="7">
    <location>
        <begin position="175"/>
        <end position="312"/>
    </location>
</feature>
<keyword evidence="8" id="KW-0131">Cell cycle</keyword>
<dbReference type="InterPro" id="IPR041569">
    <property type="entry name" value="AAA_lid_3"/>
</dbReference>
<feature type="region of interest" description="Disordered" evidence="6">
    <location>
        <begin position="83"/>
        <end position="130"/>
    </location>
</feature>
<keyword evidence="4" id="KW-0472">Membrane</keyword>
<dbReference type="InterPro" id="IPR036181">
    <property type="entry name" value="MIT_dom_sf"/>
</dbReference>
<keyword evidence="2 5" id="KW-0547">Nucleotide-binding</keyword>
<gene>
    <name evidence="8" type="ORF">NEF87_001466</name>
</gene>
<dbReference type="InterPro" id="IPR015415">
    <property type="entry name" value="Spast_Vps4_C"/>
</dbReference>
<dbReference type="Pfam" id="PF17862">
    <property type="entry name" value="AAA_lid_3"/>
    <property type="match status" value="1"/>
</dbReference>
<dbReference type="Pfam" id="PF04212">
    <property type="entry name" value="MIT"/>
    <property type="match status" value="1"/>
</dbReference>
<evidence type="ECO:0000256" key="5">
    <source>
        <dbReference type="RuleBase" id="RU003651"/>
    </source>
</evidence>
<dbReference type="PANTHER" id="PTHR23074:SF83">
    <property type="entry name" value="VACUOLAR PROTEIN SORTING-ASSOCIATED PROTEIN 4A"/>
    <property type="match status" value="1"/>
</dbReference>
<dbReference type="InterPro" id="IPR003959">
    <property type="entry name" value="ATPase_AAA_core"/>
</dbReference>
<comment type="similarity">
    <text evidence="5">Belongs to the AAA ATPase family.</text>
</comment>
<dbReference type="InterPro" id="IPR027417">
    <property type="entry name" value="P-loop_NTPase"/>
</dbReference>
<dbReference type="Gene3D" id="1.20.58.80">
    <property type="entry name" value="Phosphotransferase system, lactose/cellobiose-type IIA subunit"/>
    <property type="match status" value="1"/>
</dbReference>
<comment type="subcellular location">
    <subcellularLocation>
        <location evidence="1">Membrane</location>
    </subcellularLocation>
</comment>
<dbReference type="Proteomes" id="UP001208689">
    <property type="component" value="Chromosome"/>
</dbReference>
<dbReference type="InterPro" id="IPR007330">
    <property type="entry name" value="MIT_dom"/>
</dbReference>
<dbReference type="InterPro" id="IPR003593">
    <property type="entry name" value="AAA+_ATPase"/>
</dbReference>
<evidence type="ECO:0000313" key="9">
    <source>
        <dbReference type="Proteomes" id="UP001208689"/>
    </source>
</evidence>
<feature type="compositionally biased region" description="Acidic residues" evidence="6">
    <location>
        <begin position="109"/>
        <end position="122"/>
    </location>
</feature>
<dbReference type="Gene3D" id="3.40.50.300">
    <property type="entry name" value="P-loop containing nucleotide triphosphate hydrolases"/>
    <property type="match status" value="1"/>
</dbReference>
<dbReference type="EMBL" id="CP104013">
    <property type="protein sequence ID" value="UYP45181.1"/>
    <property type="molecule type" value="Genomic_DNA"/>
</dbReference>
<dbReference type="PANTHER" id="PTHR23074">
    <property type="entry name" value="AAA DOMAIN-CONTAINING"/>
    <property type="match status" value="1"/>
</dbReference>
<organism evidence="8 9">
    <name type="scientific">Candidatus Lokiarchaeum ossiferum</name>
    <dbReference type="NCBI Taxonomy" id="2951803"/>
    <lineage>
        <taxon>Archaea</taxon>
        <taxon>Promethearchaeati</taxon>
        <taxon>Promethearchaeota</taxon>
        <taxon>Promethearchaeia</taxon>
        <taxon>Promethearchaeales</taxon>
        <taxon>Promethearchaeaceae</taxon>
        <taxon>Candidatus Lokiarchaeum</taxon>
    </lineage>
</organism>
<accession>A0ABY6HRJ4</accession>
<dbReference type="Pfam" id="PF00004">
    <property type="entry name" value="AAA"/>
    <property type="match status" value="1"/>
</dbReference>
<evidence type="ECO:0000259" key="7">
    <source>
        <dbReference type="SMART" id="SM00382"/>
    </source>
</evidence>
<keyword evidence="8" id="KW-0132">Cell division</keyword>
<evidence type="ECO:0000256" key="4">
    <source>
        <dbReference type="ARBA" id="ARBA00023136"/>
    </source>
</evidence>